<accession>A0A7W9M676</accession>
<sequence>MTEPLPPVLFRRSVGLARPVDPHEDLGKVDQLLRTLSPDYPGLGGLRRHREELVTALYGKTPELDLHLDGESVRGHATDAALLARFVGASAAVVKEVTKSIQGLRRLVSNLQVMPGTGSVRLTFTPSAPEAPPGAISPERLARVETAGLRRLVALMAVAENTEDPTGAEVAAALQDLNMSARRAVGAFALATLKGEFEVRGVWHDPRRGTAAVKLSRAAASRLNRASRSEAQEVASATLEGTIDGWTWSSSTVGFVPTAGRPFRATVPEHLAEQVALLGGHRDLPVVASFTVVTTYAQGTNQAKGQGYSLESIAPLRAEPSLLDGTNRQ</sequence>
<reference evidence="1 2" key="1">
    <citation type="submission" date="2020-08" db="EMBL/GenBank/DDBJ databases">
        <title>Sequencing the genomes of 1000 actinobacteria strains.</title>
        <authorList>
            <person name="Klenk H.-P."/>
        </authorList>
    </citation>
    <scope>NUCLEOTIDE SEQUENCE [LARGE SCALE GENOMIC DNA]</scope>
    <source>
        <strain evidence="1 2">DSM 45486</strain>
    </source>
</reference>
<protein>
    <submittedName>
        <fullName evidence="1">Uncharacterized protein</fullName>
    </submittedName>
</protein>
<keyword evidence="2" id="KW-1185">Reference proteome</keyword>
<dbReference type="RefSeq" id="WP_184928787.1">
    <property type="nucleotide sequence ID" value="NZ_JACHMO010000001.1"/>
</dbReference>
<proteinExistence type="predicted"/>
<dbReference type="EMBL" id="JACHMO010000001">
    <property type="protein sequence ID" value="MBB5808961.1"/>
    <property type="molecule type" value="Genomic_DNA"/>
</dbReference>
<comment type="caution">
    <text evidence="1">The sequence shown here is derived from an EMBL/GenBank/DDBJ whole genome shotgun (WGS) entry which is preliminary data.</text>
</comment>
<evidence type="ECO:0000313" key="2">
    <source>
        <dbReference type="Proteomes" id="UP000552097"/>
    </source>
</evidence>
<organism evidence="1 2">
    <name type="scientific">Saccharothrix ecbatanensis</name>
    <dbReference type="NCBI Taxonomy" id="1105145"/>
    <lineage>
        <taxon>Bacteria</taxon>
        <taxon>Bacillati</taxon>
        <taxon>Actinomycetota</taxon>
        <taxon>Actinomycetes</taxon>
        <taxon>Pseudonocardiales</taxon>
        <taxon>Pseudonocardiaceae</taxon>
        <taxon>Saccharothrix</taxon>
    </lineage>
</organism>
<gene>
    <name evidence="1" type="ORF">F4560_008729</name>
</gene>
<dbReference type="Proteomes" id="UP000552097">
    <property type="component" value="Unassembled WGS sequence"/>
</dbReference>
<dbReference type="AlphaFoldDB" id="A0A7W9M676"/>
<name>A0A7W9M676_9PSEU</name>
<evidence type="ECO:0000313" key="1">
    <source>
        <dbReference type="EMBL" id="MBB5808961.1"/>
    </source>
</evidence>